<evidence type="ECO:0000313" key="1">
    <source>
        <dbReference type="EMBL" id="KGB34384.1"/>
    </source>
</evidence>
<gene>
    <name evidence="1" type="ORF">MS3_02598</name>
</gene>
<dbReference type="EMBL" id="KL250606">
    <property type="protein sequence ID" value="KGB34384.1"/>
    <property type="molecule type" value="Genomic_DNA"/>
</dbReference>
<dbReference type="AlphaFoldDB" id="A0A094ZN29"/>
<proteinExistence type="predicted"/>
<name>A0A094ZN29_SCHHA</name>
<reference evidence="1" key="1">
    <citation type="journal article" date="2012" name="Nat. Genet.">
        <title>Whole-genome sequence of Schistosoma haematobium.</title>
        <authorList>
            <person name="Young N.D."/>
            <person name="Jex A.R."/>
            <person name="Li B."/>
            <person name="Liu S."/>
            <person name="Yang L."/>
            <person name="Xiong Z."/>
            <person name="Li Y."/>
            <person name="Cantacessi C."/>
            <person name="Hall R.S."/>
            <person name="Xu X."/>
            <person name="Chen F."/>
            <person name="Wu X."/>
            <person name="Zerlotini A."/>
            <person name="Oliveira G."/>
            <person name="Hofmann A."/>
            <person name="Zhang G."/>
            <person name="Fang X."/>
            <person name="Kang Y."/>
            <person name="Campbell B.E."/>
            <person name="Loukas A."/>
            <person name="Ranganathan S."/>
            <person name="Rollinson D."/>
            <person name="Rinaldi G."/>
            <person name="Brindley P.J."/>
            <person name="Yang H."/>
            <person name="Wang J."/>
            <person name="Wang J."/>
            <person name="Gasser R.B."/>
        </authorList>
    </citation>
    <scope>NUCLEOTIDE SEQUENCE [LARGE SCALE GENOMIC DNA]</scope>
</reference>
<organism evidence="1">
    <name type="scientific">Schistosoma haematobium</name>
    <name type="common">Blood fluke</name>
    <dbReference type="NCBI Taxonomy" id="6185"/>
    <lineage>
        <taxon>Eukaryota</taxon>
        <taxon>Metazoa</taxon>
        <taxon>Spiralia</taxon>
        <taxon>Lophotrochozoa</taxon>
        <taxon>Platyhelminthes</taxon>
        <taxon>Trematoda</taxon>
        <taxon>Digenea</taxon>
        <taxon>Strigeidida</taxon>
        <taxon>Schistosomatoidea</taxon>
        <taxon>Schistosomatidae</taxon>
        <taxon>Schistosoma</taxon>
    </lineage>
</organism>
<sequence>MILDINCKSKREAADAALISMSATIHLDLTKLNICFNEVAVHYKNLEEINVYISMKYYEIYQFNFNLYMFDAKLVNGVQEGADRSFYVDHYLVSISSIHNSVTIVENLGFILRKDEIDLSSGKLSSTCIEDELSTGASVSTRIRSNGKALTNSCFYKKKYFNLIYEDTLRLSRLAKNIHRESTCQDLCLKLT</sequence>
<protein>
    <submittedName>
        <fullName evidence="1">Uncharacterized protein</fullName>
    </submittedName>
</protein>
<accession>A0A094ZN29</accession>